<evidence type="ECO:0000313" key="2">
    <source>
        <dbReference type="Proteomes" id="UP000006729"/>
    </source>
</evidence>
<evidence type="ECO:0000313" key="1">
    <source>
        <dbReference type="EMBL" id="PNS93923.1"/>
    </source>
</evidence>
<dbReference type="InParanoid" id="A0A2K1WZG1"/>
<dbReference type="AlphaFoldDB" id="A0A2K1WZG1"/>
<dbReference type="EMBL" id="CM009307">
    <property type="protein sequence ID" value="PNS93923.1"/>
    <property type="molecule type" value="Genomic_DNA"/>
</dbReference>
<gene>
    <name evidence="1" type="ORF">POPTR_018G113900</name>
</gene>
<dbReference type="PANTHER" id="PTHR35121">
    <property type="entry name" value="HOMEODOMAIN PROTEIN 8, PUTATIVE-RELATED"/>
    <property type="match status" value="1"/>
</dbReference>
<dbReference type="PANTHER" id="PTHR35121:SF4">
    <property type="entry name" value="SWIM-TYPE DOMAIN-CONTAINING PROTEIN"/>
    <property type="match status" value="1"/>
</dbReference>
<organism evidence="1 2">
    <name type="scientific">Populus trichocarpa</name>
    <name type="common">Western balsam poplar</name>
    <name type="synonym">Populus balsamifera subsp. trichocarpa</name>
    <dbReference type="NCBI Taxonomy" id="3694"/>
    <lineage>
        <taxon>Eukaryota</taxon>
        <taxon>Viridiplantae</taxon>
        <taxon>Streptophyta</taxon>
        <taxon>Embryophyta</taxon>
        <taxon>Tracheophyta</taxon>
        <taxon>Spermatophyta</taxon>
        <taxon>Magnoliopsida</taxon>
        <taxon>eudicotyledons</taxon>
        <taxon>Gunneridae</taxon>
        <taxon>Pentapetalae</taxon>
        <taxon>rosids</taxon>
        <taxon>fabids</taxon>
        <taxon>Malpighiales</taxon>
        <taxon>Salicaceae</taxon>
        <taxon>Saliceae</taxon>
        <taxon>Populus</taxon>
    </lineage>
</organism>
<protein>
    <submittedName>
        <fullName evidence="1">Uncharacterized protein</fullName>
    </submittedName>
</protein>
<reference evidence="1 2" key="1">
    <citation type="journal article" date="2006" name="Science">
        <title>The genome of black cottonwood, Populus trichocarpa (Torr. &amp; Gray).</title>
        <authorList>
            <person name="Tuskan G.A."/>
            <person name="Difazio S."/>
            <person name="Jansson S."/>
            <person name="Bohlmann J."/>
            <person name="Grigoriev I."/>
            <person name="Hellsten U."/>
            <person name="Putnam N."/>
            <person name="Ralph S."/>
            <person name="Rombauts S."/>
            <person name="Salamov A."/>
            <person name="Schein J."/>
            <person name="Sterck L."/>
            <person name="Aerts A."/>
            <person name="Bhalerao R.R."/>
            <person name="Bhalerao R.P."/>
            <person name="Blaudez D."/>
            <person name="Boerjan W."/>
            <person name="Brun A."/>
            <person name="Brunner A."/>
            <person name="Busov V."/>
            <person name="Campbell M."/>
            <person name="Carlson J."/>
            <person name="Chalot M."/>
            <person name="Chapman J."/>
            <person name="Chen G.L."/>
            <person name="Cooper D."/>
            <person name="Coutinho P.M."/>
            <person name="Couturier J."/>
            <person name="Covert S."/>
            <person name="Cronk Q."/>
            <person name="Cunningham R."/>
            <person name="Davis J."/>
            <person name="Degroeve S."/>
            <person name="Dejardin A."/>
            <person name="Depamphilis C."/>
            <person name="Detter J."/>
            <person name="Dirks B."/>
            <person name="Dubchak I."/>
            <person name="Duplessis S."/>
            <person name="Ehlting J."/>
            <person name="Ellis B."/>
            <person name="Gendler K."/>
            <person name="Goodstein D."/>
            <person name="Gribskov M."/>
            <person name="Grimwood J."/>
            <person name="Groover A."/>
            <person name="Gunter L."/>
            <person name="Hamberger B."/>
            <person name="Heinze B."/>
            <person name="Helariutta Y."/>
            <person name="Henrissat B."/>
            <person name="Holligan D."/>
            <person name="Holt R."/>
            <person name="Huang W."/>
            <person name="Islam-Faridi N."/>
            <person name="Jones S."/>
            <person name="Jones-Rhoades M."/>
            <person name="Jorgensen R."/>
            <person name="Joshi C."/>
            <person name="Kangasjarvi J."/>
            <person name="Karlsson J."/>
            <person name="Kelleher C."/>
            <person name="Kirkpatrick R."/>
            <person name="Kirst M."/>
            <person name="Kohler A."/>
            <person name="Kalluri U."/>
            <person name="Larimer F."/>
            <person name="Leebens-Mack J."/>
            <person name="Leple J.C."/>
            <person name="Locascio P."/>
            <person name="Lou Y."/>
            <person name="Lucas S."/>
            <person name="Martin F."/>
            <person name="Montanini B."/>
            <person name="Napoli C."/>
            <person name="Nelson D.R."/>
            <person name="Nelson C."/>
            <person name="Nieminen K."/>
            <person name="Nilsson O."/>
            <person name="Pereda V."/>
            <person name="Peter G."/>
            <person name="Philippe R."/>
            <person name="Pilate G."/>
            <person name="Poliakov A."/>
            <person name="Razumovskaya J."/>
            <person name="Richardson P."/>
            <person name="Rinaldi C."/>
            <person name="Ritland K."/>
            <person name="Rouze P."/>
            <person name="Ryaboy D."/>
            <person name="Schmutz J."/>
            <person name="Schrader J."/>
            <person name="Segerman B."/>
            <person name="Shin H."/>
            <person name="Siddiqui A."/>
            <person name="Sterky F."/>
            <person name="Terry A."/>
            <person name="Tsai C.J."/>
            <person name="Uberbacher E."/>
            <person name="Unneberg P."/>
            <person name="Vahala J."/>
            <person name="Wall K."/>
            <person name="Wessler S."/>
            <person name="Yang G."/>
            <person name="Yin T."/>
            <person name="Douglas C."/>
            <person name="Marra M."/>
            <person name="Sandberg G."/>
            <person name="Van de Peer Y."/>
            <person name="Rokhsar D."/>
        </authorList>
    </citation>
    <scope>NUCLEOTIDE SEQUENCE [LARGE SCALE GENOMIC DNA]</scope>
    <source>
        <strain evidence="2">cv. Nisqually</strain>
    </source>
</reference>
<keyword evidence="2" id="KW-1185">Reference proteome</keyword>
<accession>A0A2K1WZG1</accession>
<sequence length="123" mass="14405">MFIAASDIMFRCVFDGCISVDNMEIERRPYHRNCSCALHKMEGGSSTGFPLPRNMFYPKKQSWRRCSLSLATPSILLAYQLKVNSFSYTNVNVLIFVFQKYILFMKFLFVSNLQYEIQKKTRS</sequence>
<proteinExistence type="predicted"/>
<dbReference type="Proteomes" id="UP000006729">
    <property type="component" value="Chromosome 18"/>
</dbReference>
<name>A0A2K1WZG1_POPTR</name>